<keyword evidence="2" id="KW-1185">Reference proteome</keyword>
<name>A0AA87ZXK0_FICCA</name>
<gene>
    <name evidence="1" type="ORF">TIFTF001_042197</name>
</gene>
<evidence type="ECO:0000313" key="2">
    <source>
        <dbReference type="Proteomes" id="UP001187192"/>
    </source>
</evidence>
<proteinExistence type="predicted"/>
<comment type="caution">
    <text evidence="1">The sequence shown here is derived from an EMBL/GenBank/DDBJ whole genome shotgun (WGS) entry which is preliminary data.</text>
</comment>
<dbReference type="AlphaFoldDB" id="A0AA87ZXK0"/>
<sequence>MKSKKRVRYQEKRYLKDRIILPFTEATLTADERSSRTALATEQGRVATEYRERTVPARSHGVPSNNEIRRDLTAAGRRISSSMLPARKRQIGEIHLDLIKSSFVNSCRRQLLLGKMEATTVAQESLTARG</sequence>
<accession>A0AA87ZXK0</accession>
<reference evidence="1" key="1">
    <citation type="submission" date="2023-07" db="EMBL/GenBank/DDBJ databases">
        <title>draft genome sequence of fig (Ficus carica).</title>
        <authorList>
            <person name="Takahashi T."/>
            <person name="Nishimura K."/>
        </authorList>
    </citation>
    <scope>NUCLEOTIDE SEQUENCE</scope>
</reference>
<dbReference type="Proteomes" id="UP001187192">
    <property type="component" value="Unassembled WGS sequence"/>
</dbReference>
<evidence type="ECO:0000313" key="1">
    <source>
        <dbReference type="EMBL" id="GMN35278.1"/>
    </source>
</evidence>
<organism evidence="1 2">
    <name type="scientific">Ficus carica</name>
    <name type="common">Common fig</name>
    <dbReference type="NCBI Taxonomy" id="3494"/>
    <lineage>
        <taxon>Eukaryota</taxon>
        <taxon>Viridiplantae</taxon>
        <taxon>Streptophyta</taxon>
        <taxon>Embryophyta</taxon>
        <taxon>Tracheophyta</taxon>
        <taxon>Spermatophyta</taxon>
        <taxon>Magnoliopsida</taxon>
        <taxon>eudicotyledons</taxon>
        <taxon>Gunneridae</taxon>
        <taxon>Pentapetalae</taxon>
        <taxon>rosids</taxon>
        <taxon>fabids</taxon>
        <taxon>Rosales</taxon>
        <taxon>Moraceae</taxon>
        <taxon>Ficeae</taxon>
        <taxon>Ficus</taxon>
    </lineage>
</organism>
<dbReference type="EMBL" id="BTGU01002198">
    <property type="protein sequence ID" value="GMN35278.1"/>
    <property type="molecule type" value="Genomic_DNA"/>
</dbReference>
<protein>
    <submittedName>
        <fullName evidence="1">Uncharacterized protein</fullName>
    </submittedName>
</protein>